<evidence type="ECO:0000313" key="3">
    <source>
        <dbReference type="EMBL" id="MFC0542031.1"/>
    </source>
</evidence>
<feature type="transmembrane region" description="Helical" evidence="1">
    <location>
        <begin position="65"/>
        <end position="84"/>
    </location>
</feature>
<dbReference type="Pfam" id="PF03793">
    <property type="entry name" value="PASTA"/>
    <property type="match status" value="1"/>
</dbReference>
<dbReference type="RefSeq" id="WP_379793943.1">
    <property type="nucleotide sequence ID" value="NZ_JBHLUD010000003.1"/>
</dbReference>
<evidence type="ECO:0000259" key="2">
    <source>
        <dbReference type="PROSITE" id="PS51178"/>
    </source>
</evidence>
<keyword evidence="1" id="KW-0472">Membrane</keyword>
<reference evidence="3 4" key="1">
    <citation type="submission" date="2024-09" db="EMBL/GenBank/DDBJ databases">
        <authorList>
            <person name="Sun Q."/>
            <person name="Mori K."/>
        </authorList>
    </citation>
    <scope>NUCLEOTIDE SEQUENCE [LARGE SCALE GENOMIC DNA]</scope>
    <source>
        <strain evidence="3 4">TBRC 1432</strain>
    </source>
</reference>
<keyword evidence="1" id="KW-0812">Transmembrane</keyword>
<accession>A0ABV6MP33</accession>
<dbReference type="CDD" id="cd06577">
    <property type="entry name" value="PASTA_pknB"/>
    <property type="match status" value="1"/>
</dbReference>
<dbReference type="PROSITE" id="PS51178">
    <property type="entry name" value="PASTA"/>
    <property type="match status" value="1"/>
</dbReference>
<evidence type="ECO:0000256" key="1">
    <source>
        <dbReference type="SAM" id="Phobius"/>
    </source>
</evidence>
<sequence length="189" mass="19356">MPVFRETWLAQNSTPGPTLPWENVVWIAGTTVGAALLAGVIVVVARSNKALAQPLGLDKSVVRGWMGISLIIALLALASFAFAVNDQSVRGTLIGAVAASAGSVVAFYFASQNATQAQQNILNAAFGTETVPNLSGQTQADATKALGLTSFKLQINQLKLPANDGSTVVSQQPAAGSSAAKGSSVTVDF</sequence>
<feature type="transmembrane region" description="Helical" evidence="1">
    <location>
        <begin position="24"/>
        <end position="45"/>
    </location>
</feature>
<comment type="caution">
    <text evidence="3">The sequence shown here is derived from an EMBL/GenBank/DDBJ whole genome shotgun (WGS) entry which is preliminary data.</text>
</comment>
<dbReference type="EMBL" id="JBHLUD010000003">
    <property type="protein sequence ID" value="MFC0542031.1"/>
    <property type="molecule type" value="Genomic_DNA"/>
</dbReference>
<keyword evidence="4" id="KW-1185">Reference proteome</keyword>
<feature type="domain" description="PASTA" evidence="2">
    <location>
        <begin position="127"/>
        <end position="189"/>
    </location>
</feature>
<keyword evidence="1" id="KW-1133">Transmembrane helix</keyword>
<dbReference type="Gene3D" id="3.30.10.20">
    <property type="match status" value="1"/>
</dbReference>
<protein>
    <submittedName>
        <fullName evidence="3">PASTA domain-containing protein</fullName>
    </submittedName>
</protein>
<gene>
    <name evidence="3" type="ORF">ACFFH7_11105</name>
</gene>
<dbReference type="Proteomes" id="UP001589810">
    <property type="component" value="Unassembled WGS sequence"/>
</dbReference>
<evidence type="ECO:0000313" key="4">
    <source>
        <dbReference type="Proteomes" id="UP001589810"/>
    </source>
</evidence>
<feature type="transmembrane region" description="Helical" evidence="1">
    <location>
        <begin position="90"/>
        <end position="110"/>
    </location>
</feature>
<proteinExistence type="predicted"/>
<organism evidence="3 4">
    <name type="scientific">Kutzneria chonburiensis</name>
    <dbReference type="NCBI Taxonomy" id="1483604"/>
    <lineage>
        <taxon>Bacteria</taxon>
        <taxon>Bacillati</taxon>
        <taxon>Actinomycetota</taxon>
        <taxon>Actinomycetes</taxon>
        <taxon>Pseudonocardiales</taxon>
        <taxon>Pseudonocardiaceae</taxon>
        <taxon>Kutzneria</taxon>
    </lineage>
</organism>
<dbReference type="SUPFAM" id="SSF54184">
    <property type="entry name" value="Penicillin-binding protein 2x (pbp-2x), c-terminal domain"/>
    <property type="match status" value="1"/>
</dbReference>
<name>A0ABV6MP33_9PSEU</name>
<dbReference type="InterPro" id="IPR005543">
    <property type="entry name" value="PASTA_dom"/>
</dbReference>